<keyword evidence="2" id="KW-0004">4Fe-4S</keyword>
<dbReference type="GO" id="GO:0046872">
    <property type="term" value="F:metal ion binding"/>
    <property type="evidence" value="ECO:0007669"/>
    <property type="project" value="UniProtKB-KW"/>
</dbReference>
<evidence type="ECO:0000259" key="7">
    <source>
        <dbReference type="PROSITE" id="PS51918"/>
    </source>
</evidence>
<dbReference type="NCBIfam" id="TIGR04085">
    <property type="entry name" value="rSAM_more_4Fe4S"/>
    <property type="match status" value="1"/>
</dbReference>
<keyword evidence="3" id="KW-0949">S-adenosyl-L-methionine</keyword>
<organism evidence="8 9">
    <name type="scientific">Candidatus Jettenia caeni</name>
    <dbReference type="NCBI Taxonomy" id="247490"/>
    <lineage>
        <taxon>Bacteria</taxon>
        <taxon>Pseudomonadati</taxon>
        <taxon>Planctomycetota</taxon>
        <taxon>Candidatus Brocadiia</taxon>
        <taxon>Candidatus Brocadiales</taxon>
        <taxon>Candidatus Brocadiaceae</taxon>
        <taxon>Candidatus Jettenia</taxon>
    </lineage>
</organism>
<dbReference type="PROSITE" id="PS51918">
    <property type="entry name" value="RADICAL_SAM"/>
    <property type="match status" value="1"/>
</dbReference>
<gene>
    <name evidence="8" type="ORF">KSU1_C0421</name>
</gene>
<dbReference type="InterPro" id="IPR050377">
    <property type="entry name" value="Radical_SAM_PqqE_MftC-like"/>
</dbReference>
<dbReference type="eggNOG" id="COG0535">
    <property type="taxonomic scope" value="Bacteria"/>
</dbReference>
<accession>I3IJX2</accession>
<name>I3IJX2_9BACT</name>
<dbReference type="InterPro" id="IPR034391">
    <property type="entry name" value="AdoMet-like_SPASM_containing"/>
</dbReference>
<dbReference type="Pfam" id="PF04055">
    <property type="entry name" value="Radical_SAM"/>
    <property type="match status" value="1"/>
</dbReference>
<protein>
    <recommendedName>
        <fullName evidence="7">Radical SAM core domain-containing protein</fullName>
    </recommendedName>
</protein>
<evidence type="ECO:0000256" key="3">
    <source>
        <dbReference type="ARBA" id="ARBA00022691"/>
    </source>
</evidence>
<evidence type="ECO:0000313" key="9">
    <source>
        <dbReference type="Proteomes" id="UP000002985"/>
    </source>
</evidence>
<dbReference type="Proteomes" id="UP000002985">
    <property type="component" value="Unassembled WGS sequence"/>
</dbReference>
<dbReference type="SUPFAM" id="SSF102114">
    <property type="entry name" value="Radical SAM enzymes"/>
    <property type="match status" value="1"/>
</dbReference>
<dbReference type="STRING" id="247490.KSU1_C0421"/>
<dbReference type="CDD" id="cd01335">
    <property type="entry name" value="Radical_SAM"/>
    <property type="match status" value="1"/>
</dbReference>
<keyword evidence="4" id="KW-0479">Metal-binding</keyword>
<dbReference type="InterPro" id="IPR013785">
    <property type="entry name" value="Aldolase_TIM"/>
</dbReference>
<dbReference type="SFLD" id="SFLDG01067">
    <property type="entry name" value="SPASM/twitch_domain_containing"/>
    <property type="match status" value="2"/>
</dbReference>
<proteinExistence type="predicted"/>
<reference evidence="8 9" key="1">
    <citation type="journal article" date="2012" name="FEBS Lett.">
        <title>Anammox organism KSU-1 expresses a NirK-type copper-containing nitrite reductase instead of a NirS-type with cytochrome cd1.</title>
        <authorList>
            <person name="Hira D."/>
            <person name="Toh H."/>
            <person name="Migita C.T."/>
            <person name="Okubo H."/>
            <person name="Nishiyama T."/>
            <person name="Hattori M."/>
            <person name="Furukawa K."/>
            <person name="Fujii T."/>
        </authorList>
    </citation>
    <scope>NUCLEOTIDE SEQUENCE [LARGE SCALE GENOMIC DNA]</scope>
</reference>
<dbReference type="AlphaFoldDB" id="I3IJX2"/>
<evidence type="ECO:0000256" key="4">
    <source>
        <dbReference type="ARBA" id="ARBA00022723"/>
    </source>
</evidence>
<dbReference type="Pfam" id="PF13186">
    <property type="entry name" value="SPASM"/>
    <property type="match status" value="1"/>
</dbReference>
<sequence>MQENMIDQIQQKYFDRNLPWIVHWELVYGCNLKCQHCYTFHEERKNYLSLPQMAKIIQQLKEMGTVFLTLSGGEPFVRDDIMDIIEMVRKDFFVIILSNATLIDSFKARRLKELSVTQVEVSLYAMDEKIHDSITGIKGSHVQTIEGIHRLKEAGVSVRIKCTIMEQNYAEYTKIGDFAKKLGIRFSSSPVVSPRLDGSQDTYEYCTEPENLRSYFLQWGKENKEKYKDFKESPSVPLDKSFICSAGRTSCAITPDGYLKPCTMLPVKLGNLLEKSFKELWQVKPKRLVKDIRDAKMSDFSSCKDCKWSHLCSPCPGVNYLETGNMFTVAEGYCNKVKSIMNELDIESNVGKH</sequence>
<evidence type="ECO:0000256" key="6">
    <source>
        <dbReference type="ARBA" id="ARBA00023014"/>
    </source>
</evidence>
<dbReference type="InterPro" id="IPR023885">
    <property type="entry name" value="4Fe4S-binding_SPASM_dom"/>
</dbReference>
<dbReference type="Gene3D" id="3.20.20.70">
    <property type="entry name" value="Aldolase class I"/>
    <property type="match status" value="1"/>
</dbReference>
<dbReference type="InterPro" id="IPR007197">
    <property type="entry name" value="rSAM"/>
</dbReference>
<keyword evidence="9" id="KW-1185">Reference proteome</keyword>
<evidence type="ECO:0000313" key="8">
    <source>
        <dbReference type="EMBL" id="GAB62017.1"/>
    </source>
</evidence>
<comment type="caution">
    <text evidence="8">The sequence shown here is derived from an EMBL/GenBank/DDBJ whole genome shotgun (WGS) entry which is preliminary data.</text>
</comment>
<dbReference type="GO" id="GO:0051539">
    <property type="term" value="F:4 iron, 4 sulfur cluster binding"/>
    <property type="evidence" value="ECO:0007669"/>
    <property type="project" value="UniProtKB-KW"/>
</dbReference>
<dbReference type="PANTHER" id="PTHR11228:SF7">
    <property type="entry name" value="PQQA PEPTIDE CYCLASE"/>
    <property type="match status" value="1"/>
</dbReference>
<keyword evidence="5" id="KW-0408">Iron</keyword>
<dbReference type="PANTHER" id="PTHR11228">
    <property type="entry name" value="RADICAL SAM DOMAIN PROTEIN"/>
    <property type="match status" value="1"/>
</dbReference>
<dbReference type="EMBL" id="BAFH01000003">
    <property type="protein sequence ID" value="GAB62017.1"/>
    <property type="molecule type" value="Genomic_DNA"/>
</dbReference>
<dbReference type="PIRSF" id="PIRSF037420">
    <property type="entry name" value="PQQ_syn_pqqE"/>
    <property type="match status" value="1"/>
</dbReference>
<comment type="cofactor">
    <cofactor evidence="1">
        <name>[4Fe-4S] cluster</name>
        <dbReference type="ChEBI" id="CHEBI:49883"/>
    </cofactor>
</comment>
<feature type="domain" description="Radical SAM core" evidence="7">
    <location>
        <begin position="16"/>
        <end position="226"/>
    </location>
</feature>
<evidence type="ECO:0000256" key="2">
    <source>
        <dbReference type="ARBA" id="ARBA00022485"/>
    </source>
</evidence>
<keyword evidence="6" id="KW-0411">Iron-sulfur</keyword>
<evidence type="ECO:0000256" key="5">
    <source>
        <dbReference type="ARBA" id="ARBA00023004"/>
    </source>
</evidence>
<dbReference type="SFLD" id="SFLDS00029">
    <property type="entry name" value="Radical_SAM"/>
    <property type="match status" value="2"/>
</dbReference>
<dbReference type="OrthoDB" id="9782387at2"/>
<dbReference type="SFLD" id="SFLDG01386">
    <property type="entry name" value="main_SPASM_domain-containing"/>
    <property type="match status" value="1"/>
</dbReference>
<dbReference type="InterPro" id="IPR058240">
    <property type="entry name" value="rSAM_sf"/>
</dbReference>
<evidence type="ECO:0000256" key="1">
    <source>
        <dbReference type="ARBA" id="ARBA00001966"/>
    </source>
</evidence>
<dbReference type="SFLD" id="SFLDG01387">
    <property type="entry name" value="BtrN-like_SPASM_domain_contain"/>
    <property type="match status" value="1"/>
</dbReference>
<dbReference type="GO" id="GO:0003824">
    <property type="term" value="F:catalytic activity"/>
    <property type="evidence" value="ECO:0007669"/>
    <property type="project" value="InterPro"/>
</dbReference>
<dbReference type="InterPro" id="IPR017200">
    <property type="entry name" value="PqqE-like"/>
</dbReference>